<sequence>MNLKLLSRAMYAGAVLAASNAAAQNFQPMLISSGLNSDVIANGVGSSAVTTSTDVDGVSFAFVSRDFQLTSSSTPLTYGLPNDGIVNSVVSTTPGLSYKLASYSANNSLKLANQNDSGTITFSTPIAAFKLYMLTTSGSGASTVTVTVNFTDNTSQTFTGIAVSDWYNGTGFAIQGFGRINRTNDTLESGSGTNPRLYQTLLTLDAANQTKPIQSITITKTSTAQGYTNIFAFSADAYSTCAPPTLNAVGTLTANSAAVSWTPATGTTATTYDIYYSTTNIPPAAAATPNLPGVSGTSTTIPGLNPNTTYYYWVRANCSGATSQSAWSFSGTFKTLCGAMTSMFEDFESYATGNIVPDCWARIIDTNGTQTITTTTPASGVRNIYQYSSTTQNPTTVVLPQFSNINAGTHWLRLKARVSTATGTLNVGYVTDPANSSTFVLLQALSISNTTYSSTSEYSVIVPSSVPSNARLAIRNTADGKSYYYDDVYWEPLPSCFAPSALTSSNVLANSAGISWTAPASAPAGGYEYYYSTNSTAPTAATTASGTSTATSTTINGLAPATTYNIWIRSACSSSNKSTWWGPISVTTACATLSAPFTQTFDNAAVPNCWTNTNPGSTTANLLWKFSGSADYGANLANNGRAAGTYAWVDASSPYSGTGANTVQLVTPSINLAGLTSPYISFEWFKNHSTSTSTTVSPSTYDNNKLTVEVNSGSGWVFLWSDTSNSNQWRPVGIPLPSSYIGTTIQVRFTVDKNVNGNGYFYDDVLLDNVEVKQNPVLATGEVSAAKNAVKVYPNPFKDTVSISDIEKVKSVSISDVSGRMIKTVENPSREINVSTLKSGLYLLIIQLKDGSQYTVKAIKN</sequence>
<dbReference type="GO" id="GO:0005975">
    <property type="term" value="P:carbohydrate metabolic process"/>
    <property type="evidence" value="ECO:0007669"/>
    <property type="project" value="UniProtKB-ARBA"/>
</dbReference>
<evidence type="ECO:0000256" key="2">
    <source>
        <dbReference type="SAM" id="SignalP"/>
    </source>
</evidence>
<dbReference type="PROSITE" id="PS50853">
    <property type="entry name" value="FN3"/>
    <property type="match status" value="2"/>
</dbReference>
<dbReference type="InterPro" id="IPR013783">
    <property type="entry name" value="Ig-like_fold"/>
</dbReference>
<gene>
    <name evidence="4" type="ORF">B0E34_12160</name>
</gene>
<protein>
    <recommendedName>
        <fullName evidence="3">Fibronectin type-III domain-containing protein</fullName>
    </recommendedName>
</protein>
<organism evidence="4 5">
    <name type="scientific">Chryseobacterium mucoviscidosis</name>
    <dbReference type="NCBI Taxonomy" id="1945581"/>
    <lineage>
        <taxon>Bacteria</taxon>
        <taxon>Pseudomonadati</taxon>
        <taxon>Bacteroidota</taxon>
        <taxon>Flavobacteriia</taxon>
        <taxon>Flavobacteriales</taxon>
        <taxon>Weeksellaceae</taxon>
        <taxon>Chryseobacterium group</taxon>
        <taxon>Chryseobacterium</taxon>
    </lineage>
</organism>
<dbReference type="SUPFAM" id="SSF49899">
    <property type="entry name" value="Concanavalin A-like lectins/glucanases"/>
    <property type="match status" value="1"/>
</dbReference>
<comment type="caution">
    <text evidence="4">The sequence shown here is derived from an EMBL/GenBank/DDBJ whole genome shotgun (WGS) entry which is preliminary data.</text>
</comment>
<dbReference type="Gene3D" id="2.60.40.10">
    <property type="entry name" value="Immunoglobulins"/>
    <property type="match status" value="2"/>
</dbReference>
<name>A0A202BXS3_9FLAO</name>
<dbReference type="Proteomes" id="UP000196355">
    <property type="component" value="Unassembled WGS sequence"/>
</dbReference>
<dbReference type="InterPro" id="IPR036116">
    <property type="entry name" value="FN3_sf"/>
</dbReference>
<evidence type="ECO:0000259" key="3">
    <source>
        <dbReference type="PROSITE" id="PS50853"/>
    </source>
</evidence>
<dbReference type="AlphaFoldDB" id="A0A202BXS3"/>
<feature type="chain" id="PRO_5012894136" description="Fibronectin type-III domain-containing protein" evidence="2">
    <location>
        <begin position="24"/>
        <end position="861"/>
    </location>
</feature>
<dbReference type="SMART" id="SM00060">
    <property type="entry name" value="FN3"/>
    <property type="match status" value="2"/>
</dbReference>
<reference evidence="5" key="1">
    <citation type="submission" date="2017-02" db="EMBL/GenBank/DDBJ databases">
        <authorList>
            <person name="Tetz G."/>
            <person name="Tetz V."/>
        </authorList>
    </citation>
    <scope>NUCLEOTIDE SEQUENCE [LARGE SCALE GENOMIC DNA]</scope>
    <source>
        <strain evidence="5">VT16-26</strain>
    </source>
</reference>
<dbReference type="InterPro" id="IPR026444">
    <property type="entry name" value="Secre_tail"/>
</dbReference>
<dbReference type="Pfam" id="PF18962">
    <property type="entry name" value="Por_Secre_tail"/>
    <property type="match status" value="1"/>
</dbReference>
<dbReference type="InterPro" id="IPR013320">
    <property type="entry name" value="ConA-like_dom_sf"/>
</dbReference>
<keyword evidence="1 2" id="KW-0732">Signal</keyword>
<evidence type="ECO:0000256" key="1">
    <source>
        <dbReference type="ARBA" id="ARBA00022729"/>
    </source>
</evidence>
<feature type="signal peptide" evidence="2">
    <location>
        <begin position="1"/>
        <end position="23"/>
    </location>
</feature>
<dbReference type="Pfam" id="PF00041">
    <property type="entry name" value="fn3"/>
    <property type="match status" value="2"/>
</dbReference>
<dbReference type="RefSeq" id="WP_087709786.1">
    <property type="nucleotide sequence ID" value="NZ_MVAG01000122.1"/>
</dbReference>
<feature type="domain" description="Fibronectin type-III" evidence="3">
    <location>
        <begin position="242"/>
        <end position="338"/>
    </location>
</feature>
<feature type="domain" description="Fibronectin type-III" evidence="3">
    <location>
        <begin position="498"/>
        <end position="591"/>
    </location>
</feature>
<dbReference type="EMBL" id="MVAG01000122">
    <property type="protein sequence ID" value="OVE56293.1"/>
    <property type="molecule type" value="Genomic_DNA"/>
</dbReference>
<evidence type="ECO:0000313" key="5">
    <source>
        <dbReference type="Proteomes" id="UP000196355"/>
    </source>
</evidence>
<dbReference type="SUPFAM" id="SSF49265">
    <property type="entry name" value="Fibronectin type III"/>
    <property type="match status" value="2"/>
</dbReference>
<dbReference type="InterPro" id="IPR003961">
    <property type="entry name" value="FN3_dom"/>
</dbReference>
<dbReference type="GO" id="GO:0004553">
    <property type="term" value="F:hydrolase activity, hydrolyzing O-glycosyl compounds"/>
    <property type="evidence" value="ECO:0007669"/>
    <property type="project" value="UniProtKB-ARBA"/>
</dbReference>
<dbReference type="CDD" id="cd00063">
    <property type="entry name" value="FN3"/>
    <property type="match status" value="2"/>
</dbReference>
<proteinExistence type="predicted"/>
<dbReference type="NCBIfam" id="TIGR04183">
    <property type="entry name" value="Por_Secre_tail"/>
    <property type="match status" value="1"/>
</dbReference>
<keyword evidence="5" id="KW-1185">Reference proteome</keyword>
<accession>A0A202BXS3</accession>
<evidence type="ECO:0000313" key="4">
    <source>
        <dbReference type="EMBL" id="OVE56293.1"/>
    </source>
</evidence>